<evidence type="ECO:0000313" key="5">
    <source>
        <dbReference type="EMBL" id="MBM9477418.1"/>
    </source>
</evidence>
<dbReference type="SUPFAM" id="SSF53756">
    <property type="entry name" value="UDP-Glycosyltransferase/glycogen phosphorylase"/>
    <property type="match status" value="1"/>
</dbReference>
<dbReference type="Gene3D" id="3.40.50.2000">
    <property type="entry name" value="Glycogen Phosphorylase B"/>
    <property type="match status" value="3"/>
</dbReference>
<dbReference type="PANTHER" id="PTHR45947:SF3">
    <property type="entry name" value="SULFOQUINOVOSYL TRANSFERASE SQD2"/>
    <property type="match status" value="1"/>
</dbReference>
<proteinExistence type="predicted"/>
<feature type="compositionally biased region" description="Low complexity" evidence="3">
    <location>
        <begin position="43"/>
        <end position="61"/>
    </location>
</feature>
<name>A0A939C168_9ACTN</name>
<organism evidence="5 6">
    <name type="scientific">Nakamurella flavida</name>
    <dbReference type="NCBI Taxonomy" id="363630"/>
    <lineage>
        <taxon>Bacteria</taxon>
        <taxon>Bacillati</taxon>
        <taxon>Actinomycetota</taxon>
        <taxon>Actinomycetes</taxon>
        <taxon>Nakamurellales</taxon>
        <taxon>Nakamurellaceae</taxon>
        <taxon>Nakamurella</taxon>
    </lineage>
</organism>
<dbReference type="Pfam" id="PF13692">
    <property type="entry name" value="Glyco_trans_1_4"/>
    <property type="match status" value="1"/>
</dbReference>
<evidence type="ECO:0000256" key="3">
    <source>
        <dbReference type="SAM" id="MobiDB-lite"/>
    </source>
</evidence>
<keyword evidence="1" id="KW-0328">Glycosyltransferase</keyword>
<dbReference type="InterPro" id="IPR050194">
    <property type="entry name" value="Glycosyltransferase_grp1"/>
</dbReference>
<dbReference type="PANTHER" id="PTHR45947">
    <property type="entry name" value="SULFOQUINOVOSYL TRANSFERASE SQD2"/>
    <property type="match status" value="1"/>
</dbReference>
<dbReference type="EMBL" id="JAERWL010000010">
    <property type="protein sequence ID" value="MBM9477418.1"/>
    <property type="molecule type" value="Genomic_DNA"/>
</dbReference>
<feature type="region of interest" description="Disordered" evidence="3">
    <location>
        <begin position="43"/>
        <end position="111"/>
    </location>
</feature>
<feature type="compositionally biased region" description="Acidic residues" evidence="3">
    <location>
        <begin position="90"/>
        <end position="102"/>
    </location>
</feature>
<keyword evidence="2" id="KW-0808">Transferase</keyword>
<evidence type="ECO:0000259" key="4">
    <source>
        <dbReference type="Pfam" id="PF13439"/>
    </source>
</evidence>
<sequence length="441" mass="46270">MKIGLVCPYSFDVPGGVQAHVQDLGRELVRLGHQVSILAPAAEPAADPAPTAEPGPAAAGTVESDAEPARRERRAGARRYSLARWTGGGDDQDAPEDGDADATGEGGNTVDFPDYFVPAGRSVGIPYNGSVARLSFGPVSYNRVRKWIRAGAFDVLHVHEPVAPSLSMLALMVAEGPIVATFHTANPRSRMLTAFQPVLQPFLEKITGRIAVSELARQVQVEHLGSDAVIIPNGVDVPFYAAAGPLPGYPRTGGTIGFIGRYDEPRKGMDVLLEALRLLAPHRPDLRLLVAGGGDAEELLEKAGPALAPHLVMLGRVSEADKASMLSSVDVYCAPNTGGESFGIVLTEAMSAGAAVVASDLEAFRRVLEDGTAGVLFPVGNAPALATALADLIDDPARRAVLNERAIAAVAAYDWPVVAATVVKVYETVVARESRTVVEAD</sequence>
<comment type="caution">
    <text evidence="5">The sequence shown here is derived from an EMBL/GenBank/DDBJ whole genome shotgun (WGS) entry which is preliminary data.</text>
</comment>
<evidence type="ECO:0000256" key="1">
    <source>
        <dbReference type="ARBA" id="ARBA00022676"/>
    </source>
</evidence>
<evidence type="ECO:0000313" key="6">
    <source>
        <dbReference type="Proteomes" id="UP000663801"/>
    </source>
</evidence>
<reference evidence="5" key="1">
    <citation type="submission" date="2021-01" db="EMBL/GenBank/DDBJ databases">
        <title>KCTC 19127 draft genome.</title>
        <authorList>
            <person name="An D."/>
        </authorList>
    </citation>
    <scope>NUCLEOTIDE SEQUENCE</scope>
    <source>
        <strain evidence="5">KCTC 19127</strain>
    </source>
</reference>
<dbReference type="GO" id="GO:0016757">
    <property type="term" value="F:glycosyltransferase activity"/>
    <property type="evidence" value="ECO:0007669"/>
    <property type="project" value="UniProtKB-KW"/>
</dbReference>
<dbReference type="RefSeq" id="WP_205257526.1">
    <property type="nucleotide sequence ID" value="NZ_BAAAPV010000003.1"/>
</dbReference>
<dbReference type="Proteomes" id="UP000663801">
    <property type="component" value="Unassembled WGS sequence"/>
</dbReference>
<dbReference type="Pfam" id="PF13439">
    <property type="entry name" value="Glyco_transf_4"/>
    <property type="match status" value="1"/>
</dbReference>
<dbReference type="InterPro" id="IPR028098">
    <property type="entry name" value="Glyco_trans_4-like_N"/>
</dbReference>
<dbReference type="GO" id="GO:1901137">
    <property type="term" value="P:carbohydrate derivative biosynthetic process"/>
    <property type="evidence" value="ECO:0007669"/>
    <property type="project" value="UniProtKB-ARBA"/>
</dbReference>
<keyword evidence="6" id="KW-1185">Reference proteome</keyword>
<feature type="domain" description="Glycosyltransferase subfamily 4-like N-terminal" evidence="4">
    <location>
        <begin position="118"/>
        <end position="237"/>
    </location>
</feature>
<dbReference type="AlphaFoldDB" id="A0A939C168"/>
<dbReference type="CDD" id="cd03801">
    <property type="entry name" value="GT4_PimA-like"/>
    <property type="match status" value="1"/>
</dbReference>
<gene>
    <name evidence="5" type="ORF">JL107_13275</name>
</gene>
<accession>A0A939C168</accession>
<evidence type="ECO:0000256" key="2">
    <source>
        <dbReference type="ARBA" id="ARBA00022679"/>
    </source>
</evidence>
<protein>
    <submittedName>
        <fullName evidence="5">Glycosyltransferase family 4 protein</fullName>
    </submittedName>
</protein>